<name>A0ACB9D9G2_9ASTR</name>
<dbReference type="EMBL" id="CM042037">
    <property type="protein sequence ID" value="KAI3743013.1"/>
    <property type="molecule type" value="Genomic_DNA"/>
</dbReference>
<protein>
    <submittedName>
        <fullName evidence="1">Uncharacterized protein</fullName>
    </submittedName>
</protein>
<evidence type="ECO:0000313" key="2">
    <source>
        <dbReference type="Proteomes" id="UP001056120"/>
    </source>
</evidence>
<comment type="caution">
    <text evidence="1">The sequence shown here is derived from an EMBL/GenBank/DDBJ whole genome shotgun (WGS) entry which is preliminary data.</text>
</comment>
<gene>
    <name evidence="1" type="ORF">L1987_60714</name>
</gene>
<reference evidence="1 2" key="2">
    <citation type="journal article" date="2022" name="Mol. Ecol. Resour.">
        <title>The genomes of chicory, endive, great burdock and yacon provide insights into Asteraceae paleo-polyploidization history and plant inulin production.</title>
        <authorList>
            <person name="Fan W."/>
            <person name="Wang S."/>
            <person name="Wang H."/>
            <person name="Wang A."/>
            <person name="Jiang F."/>
            <person name="Liu H."/>
            <person name="Zhao H."/>
            <person name="Xu D."/>
            <person name="Zhang Y."/>
        </authorList>
    </citation>
    <scope>NUCLEOTIDE SEQUENCE [LARGE SCALE GENOMIC DNA]</scope>
    <source>
        <strain evidence="2">cv. Yunnan</strain>
        <tissue evidence="1">Leaves</tissue>
    </source>
</reference>
<reference evidence="2" key="1">
    <citation type="journal article" date="2022" name="Mol. Ecol. Resour.">
        <title>The genomes of chicory, endive, great burdock and yacon provide insights into Asteraceae palaeo-polyploidization history and plant inulin production.</title>
        <authorList>
            <person name="Fan W."/>
            <person name="Wang S."/>
            <person name="Wang H."/>
            <person name="Wang A."/>
            <person name="Jiang F."/>
            <person name="Liu H."/>
            <person name="Zhao H."/>
            <person name="Xu D."/>
            <person name="Zhang Y."/>
        </authorList>
    </citation>
    <scope>NUCLEOTIDE SEQUENCE [LARGE SCALE GENOMIC DNA]</scope>
    <source>
        <strain evidence="2">cv. Yunnan</strain>
    </source>
</reference>
<proteinExistence type="predicted"/>
<dbReference type="Proteomes" id="UP001056120">
    <property type="component" value="Linkage Group LG20"/>
</dbReference>
<sequence>MCIPVSIFEMETGSFDYEMETYSAAWLGRGLSCVCVQGSEVIAYSVICTHDNNLIFLYLIWNCQKHCLQRLQNRLDIAYDSSSLGHQEAFSALWKATFPEEELCDIYSEQNLTELDIQENGIDDLGGHWLCCFPESLTSLQVLNFANLNNKFSFDALEKLVSRCKSLRVLPEYKLRDGEYGLRE</sequence>
<accession>A0ACB9D9G2</accession>
<evidence type="ECO:0000313" key="1">
    <source>
        <dbReference type="EMBL" id="KAI3743013.1"/>
    </source>
</evidence>
<keyword evidence="2" id="KW-1185">Reference proteome</keyword>
<organism evidence="1 2">
    <name type="scientific">Smallanthus sonchifolius</name>
    <dbReference type="NCBI Taxonomy" id="185202"/>
    <lineage>
        <taxon>Eukaryota</taxon>
        <taxon>Viridiplantae</taxon>
        <taxon>Streptophyta</taxon>
        <taxon>Embryophyta</taxon>
        <taxon>Tracheophyta</taxon>
        <taxon>Spermatophyta</taxon>
        <taxon>Magnoliopsida</taxon>
        <taxon>eudicotyledons</taxon>
        <taxon>Gunneridae</taxon>
        <taxon>Pentapetalae</taxon>
        <taxon>asterids</taxon>
        <taxon>campanulids</taxon>
        <taxon>Asterales</taxon>
        <taxon>Asteraceae</taxon>
        <taxon>Asteroideae</taxon>
        <taxon>Heliantheae alliance</taxon>
        <taxon>Millerieae</taxon>
        <taxon>Smallanthus</taxon>
    </lineage>
</organism>